<comment type="caution">
    <text evidence="2">The sequence shown here is derived from an EMBL/GenBank/DDBJ whole genome shotgun (WGS) entry which is preliminary data.</text>
</comment>
<proteinExistence type="predicted"/>
<feature type="compositionally biased region" description="Basic and acidic residues" evidence="1">
    <location>
        <begin position="159"/>
        <end position="168"/>
    </location>
</feature>
<name>A0ABS5M0Y9_9MICO</name>
<evidence type="ECO:0000313" key="3">
    <source>
        <dbReference type="Proteomes" id="UP000811492"/>
    </source>
</evidence>
<protein>
    <recommendedName>
        <fullName evidence="4">N-acetyltransferase domain-containing protein</fullName>
    </recommendedName>
</protein>
<reference evidence="2 3" key="1">
    <citation type="submission" date="2021-02" db="EMBL/GenBank/DDBJ databases">
        <title>Draft genome and description of Leucobacter sp nov strain Marseille-Q4368.</title>
        <authorList>
            <person name="Boxberger M."/>
            <person name="La Scola B."/>
        </authorList>
    </citation>
    <scope>NUCLEOTIDE SEQUENCE [LARGE SCALE GENOMIC DNA]</scope>
    <source>
        <strain evidence="2 3">Marseille-Q4368</strain>
    </source>
</reference>
<dbReference type="EMBL" id="JAFEVO010000001">
    <property type="protein sequence ID" value="MBS3180693.1"/>
    <property type="molecule type" value="Genomic_DNA"/>
</dbReference>
<evidence type="ECO:0000313" key="2">
    <source>
        <dbReference type="EMBL" id="MBS3180693.1"/>
    </source>
</evidence>
<feature type="region of interest" description="Disordered" evidence="1">
    <location>
        <begin position="145"/>
        <end position="184"/>
    </location>
</feature>
<dbReference type="Proteomes" id="UP000811492">
    <property type="component" value="Unassembled WGS sequence"/>
</dbReference>
<dbReference type="NCBIfam" id="NF045478">
    <property type="entry name" value="XF1762_fam"/>
    <property type="match status" value="1"/>
</dbReference>
<dbReference type="RefSeq" id="WP_211647867.1">
    <property type="nucleotide sequence ID" value="NZ_JAFEVO010000001.1"/>
</dbReference>
<keyword evidence="3" id="KW-1185">Reference proteome</keyword>
<organism evidence="2 3">
    <name type="scientific">Leucobacter manosquensis</name>
    <dbReference type="NCBI Taxonomy" id="2810611"/>
    <lineage>
        <taxon>Bacteria</taxon>
        <taxon>Bacillati</taxon>
        <taxon>Actinomycetota</taxon>
        <taxon>Actinomycetes</taxon>
        <taxon>Micrococcales</taxon>
        <taxon>Microbacteriaceae</taxon>
        <taxon>Leucobacter</taxon>
    </lineage>
</organism>
<accession>A0ABS5M0Y9</accession>
<gene>
    <name evidence="2" type="ORF">JSQ98_00480</name>
</gene>
<sequence>MTAYPPLTETDLDALARMGLPRTSLDLPKENTVLRIAPISLREANRFVDALHRHHGPAQGHRFSVSVVDEHGEVHGVGIAGRPVSRVLQAEGYLEVLRICTDGSRNACSMLYGALRRAGIALGYPAERIITYTLASEEGGSLRAAGWHDDGPAGGGTWHRADRPRRDAAPIQTKRRWRAAPATR</sequence>
<evidence type="ECO:0000256" key="1">
    <source>
        <dbReference type="SAM" id="MobiDB-lite"/>
    </source>
</evidence>
<dbReference type="InterPro" id="IPR053780">
    <property type="entry name" value="Gp66-like"/>
</dbReference>
<evidence type="ECO:0008006" key="4">
    <source>
        <dbReference type="Google" id="ProtNLM"/>
    </source>
</evidence>